<evidence type="ECO:0000313" key="1">
    <source>
        <dbReference type="EMBL" id="EFQ96614.1"/>
    </source>
</evidence>
<proteinExistence type="predicted"/>
<sequence length="51" mass="6018">MTLRFDKYWGEAIAESYITLDAYFDVRKEVCLVLRSYVAKTLALDLKLRKT</sequence>
<protein>
    <submittedName>
        <fullName evidence="1">Uncharacterized protein</fullName>
    </submittedName>
</protein>
<reference evidence="1 2" key="1">
    <citation type="journal article" date="2010" name="Genome Biol.">
        <title>A first genome assembly of the barley fungal pathogen Pyrenophora teres f. teres.</title>
        <authorList>
            <person name="Ellwood S.R."/>
            <person name="Liu Z."/>
            <person name="Syme R.A."/>
            <person name="Lai Z."/>
            <person name="Hane J.K."/>
            <person name="Keiper F."/>
            <person name="Moffat C.S."/>
            <person name="Oliver R.P."/>
            <person name="Friesen T.L."/>
        </authorList>
    </citation>
    <scope>NUCLEOTIDE SEQUENCE [LARGE SCALE GENOMIC DNA]</scope>
    <source>
        <strain evidence="1 2">0-1</strain>
    </source>
</reference>
<keyword evidence="2" id="KW-1185">Reference proteome</keyword>
<gene>
    <name evidence="1" type="ORF">PTT_00296</name>
</gene>
<organism evidence="2">
    <name type="scientific">Pyrenophora teres f. teres (strain 0-1)</name>
    <name type="common">Barley net blotch fungus</name>
    <name type="synonym">Drechslera teres f. teres</name>
    <dbReference type="NCBI Taxonomy" id="861557"/>
    <lineage>
        <taxon>Eukaryota</taxon>
        <taxon>Fungi</taxon>
        <taxon>Dikarya</taxon>
        <taxon>Ascomycota</taxon>
        <taxon>Pezizomycotina</taxon>
        <taxon>Dothideomycetes</taxon>
        <taxon>Pleosporomycetidae</taxon>
        <taxon>Pleosporales</taxon>
        <taxon>Pleosporineae</taxon>
        <taxon>Pleosporaceae</taxon>
        <taxon>Pyrenophora</taxon>
    </lineage>
</organism>
<dbReference type="EMBL" id="GL531809">
    <property type="protein sequence ID" value="EFQ96614.1"/>
    <property type="molecule type" value="Genomic_DNA"/>
</dbReference>
<dbReference type="KEGG" id="pte:PTT_00296"/>
<dbReference type="AlphaFoldDB" id="E3RCD5"/>
<dbReference type="Proteomes" id="UP000001067">
    <property type="component" value="Unassembled WGS sequence"/>
</dbReference>
<evidence type="ECO:0000313" key="2">
    <source>
        <dbReference type="Proteomes" id="UP000001067"/>
    </source>
</evidence>
<accession>E3RCD5</accession>
<name>E3RCD5_PYRTT</name>
<dbReference type="HOGENOM" id="CLU_3107491_0_0_1"/>